<keyword evidence="3" id="KW-1185">Reference proteome</keyword>
<dbReference type="AlphaFoldDB" id="A0A1H5CLX6"/>
<protein>
    <submittedName>
        <fullName evidence="2">Uncharacterized conserved protein YegL, contains vWA domain of TerY type</fullName>
    </submittedName>
</protein>
<proteinExistence type="predicted"/>
<dbReference type="SUPFAM" id="SSF53300">
    <property type="entry name" value="vWA-like"/>
    <property type="match status" value="1"/>
</dbReference>
<organism evidence="2 3">
    <name type="scientific">Amycolatopsis tolypomycina</name>
    <dbReference type="NCBI Taxonomy" id="208445"/>
    <lineage>
        <taxon>Bacteria</taxon>
        <taxon>Bacillati</taxon>
        <taxon>Actinomycetota</taxon>
        <taxon>Actinomycetes</taxon>
        <taxon>Pseudonocardiales</taxon>
        <taxon>Pseudonocardiaceae</taxon>
        <taxon>Amycolatopsis</taxon>
    </lineage>
</organism>
<accession>A0A1H5CLX6</accession>
<dbReference type="Gene3D" id="3.40.50.410">
    <property type="entry name" value="von Willebrand factor, type A domain"/>
    <property type="match status" value="1"/>
</dbReference>
<dbReference type="OrthoDB" id="9806395at2"/>
<dbReference type="STRING" id="208445.SAMN04489727_8859"/>
<sequence length="220" mass="23708">MGSDVLPCYVACDVSLSMTDHIDELNAGLREFRGAVHADASLAGRVFCSVVGFGERPQVVQSLLPMDDLAELPEPGPSAGTNFGPLFTFLRATIDRDLFVLKRHRLAVHRPLVFVLSDGQPTDPVTWPFAFAALTDPSWSCCPRVVTFGLGDADQEALDRIGTHRTYVGRDGVRVGTALIASVMHVLSTSRPPADRTLSKRGSARGLPWKRTEGEAGGAH</sequence>
<evidence type="ECO:0000313" key="2">
    <source>
        <dbReference type="EMBL" id="SED67682.1"/>
    </source>
</evidence>
<evidence type="ECO:0000313" key="3">
    <source>
        <dbReference type="Proteomes" id="UP000199622"/>
    </source>
</evidence>
<name>A0A1H5CLX6_9PSEU</name>
<dbReference type="Proteomes" id="UP000199622">
    <property type="component" value="Unassembled WGS sequence"/>
</dbReference>
<feature type="region of interest" description="Disordered" evidence="1">
    <location>
        <begin position="191"/>
        <end position="220"/>
    </location>
</feature>
<gene>
    <name evidence="2" type="ORF">SAMN04489727_8859</name>
</gene>
<evidence type="ECO:0000256" key="1">
    <source>
        <dbReference type="SAM" id="MobiDB-lite"/>
    </source>
</evidence>
<dbReference type="RefSeq" id="WP_091318237.1">
    <property type="nucleotide sequence ID" value="NZ_FNSO01000004.1"/>
</dbReference>
<reference evidence="3" key="1">
    <citation type="submission" date="2016-10" db="EMBL/GenBank/DDBJ databases">
        <authorList>
            <person name="Varghese N."/>
            <person name="Submissions S."/>
        </authorList>
    </citation>
    <scope>NUCLEOTIDE SEQUENCE [LARGE SCALE GENOMIC DNA]</scope>
    <source>
        <strain evidence="3">DSM 44544</strain>
    </source>
</reference>
<dbReference type="InterPro" id="IPR036465">
    <property type="entry name" value="vWFA_dom_sf"/>
</dbReference>
<dbReference type="EMBL" id="FNSO01000004">
    <property type="protein sequence ID" value="SED67682.1"/>
    <property type="molecule type" value="Genomic_DNA"/>
</dbReference>